<dbReference type="STRING" id="5643.A0A060SIQ6"/>
<feature type="compositionally biased region" description="Basic and acidic residues" evidence="1">
    <location>
        <begin position="208"/>
        <end position="217"/>
    </location>
</feature>
<dbReference type="AlphaFoldDB" id="A0A060SIQ6"/>
<keyword evidence="3" id="KW-1185">Reference proteome</keyword>
<dbReference type="Proteomes" id="UP000029665">
    <property type="component" value="Unassembled WGS sequence"/>
</dbReference>
<protein>
    <recommendedName>
        <fullName evidence="4">Aminoglycoside phosphotransferase domain-containing protein</fullName>
    </recommendedName>
</protein>
<accession>A0A060SIQ6</accession>
<dbReference type="OrthoDB" id="10003767at2759"/>
<sequence length="217" mass="24009">LGHPDFDSQNVFVDDTGRLVGLIDWDGVSVLPRQLGALTYPNWLTVDWNPTMYDYYKELPNYDTEEELHAYREMYTKCIRAASGGRFDAITRNSHLVSTLYLAITDIVCMTGMTFRLGEFIFCSTAATDRALLAIEHSAWFTCPPEEVAEVKLVDEDDILASLPFQGHAEGDNAEAANGADTVEGGHGSSRPNSNKDGASSHPWEGYGRLEHDAVLD</sequence>
<name>A0A060SIQ6_PYCCI</name>
<dbReference type="HOGENOM" id="CLU_1274960_0_0_1"/>
<proteinExistence type="predicted"/>
<organism evidence="2 3">
    <name type="scientific">Pycnoporus cinnabarinus</name>
    <name type="common">Cinnabar-red polypore</name>
    <name type="synonym">Trametes cinnabarina</name>
    <dbReference type="NCBI Taxonomy" id="5643"/>
    <lineage>
        <taxon>Eukaryota</taxon>
        <taxon>Fungi</taxon>
        <taxon>Dikarya</taxon>
        <taxon>Basidiomycota</taxon>
        <taxon>Agaricomycotina</taxon>
        <taxon>Agaricomycetes</taxon>
        <taxon>Polyporales</taxon>
        <taxon>Polyporaceae</taxon>
        <taxon>Trametes</taxon>
    </lineage>
</organism>
<reference evidence="2" key="1">
    <citation type="submission" date="2014-01" db="EMBL/GenBank/DDBJ databases">
        <title>The genome of the white-rot fungus Pycnoporus cinnabarinus: a basidiomycete model with a versatile arsenal for lignocellulosic biomass breakdown.</title>
        <authorList>
            <person name="Levasseur A."/>
            <person name="Lomascolo A."/>
            <person name="Ruiz-Duenas F.J."/>
            <person name="Uzan E."/>
            <person name="Piumi F."/>
            <person name="Kues U."/>
            <person name="Ram A.F.J."/>
            <person name="Murat C."/>
            <person name="Haon M."/>
            <person name="Benoit I."/>
            <person name="Arfi Y."/>
            <person name="Chevret D."/>
            <person name="Drula E."/>
            <person name="Kwon M.J."/>
            <person name="Gouret P."/>
            <person name="Lesage-Meessen L."/>
            <person name="Lombard V."/>
            <person name="Mariette J."/>
            <person name="Noirot C."/>
            <person name="Park J."/>
            <person name="Patyshakuliyeva A."/>
            <person name="Wieneger R.A.B."/>
            <person name="Wosten H.A.B."/>
            <person name="Martin F."/>
            <person name="Coutinho P.M."/>
            <person name="de Vries R."/>
            <person name="Martinez A.T."/>
            <person name="Klopp C."/>
            <person name="Pontarotti P."/>
            <person name="Henrissat B."/>
            <person name="Record E."/>
        </authorList>
    </citation>
    <scope>NUCLEOTIDE SEQUENCE [LARGE SCALE GENOMIC DNA]</scope>
    <source>
        <strain evidence="2">BRFM137</strain>
    </source>
</reference>
<evidence type="ECO:0000256" key="1">
    <source>
        <dbReference type="SAM" id="MobiDB-lite"/>
    </source>
</evidence>
<gene>
    <name evidence="2" type="ORF">BN946_scf184956.g1</name>
</gene>
<evidence type="ECO:0000313" key="3">
    <source>
        <dbReference type="Proteomes" id="UP000029665"/>
    </source>
</evidence>
<evidence type="ECO:0008006" key="4">
    <source>
        <dbReference type="Google" id="ProtNLM"/>
    </source>
</evidence>
<feature type="region of interest" description="Disordered" evidence="1">
    <location>
        <begin position="170"/>
        <end position="217"/>
    </location>
</feature>
<feature type="non-terminal residue" evidence="2">
    <location>
        <position position="1"/>
    </location>
</feature>
<evidence type="ECO:0000313" key="2">
    <source>
        <dbReference type="EMBL" id="CDO74372.1"/>
    </source>
</evidence>
<comment type="caution">
    <text evidence="2">The sequence shown here is derived from an EMBL/GenBank/DDBJ whole genome shotgun (WGS) entry which is preliminary data.</text>
</comment>
<dbReference type="EMBL" id="CCBP010000164">
    <property type="protein sequence ID" value="CDO74372.1"/>
    <property type="molecule type" value="Genomic_DNA"/>
</dbReference>